<evidence type="ECO:0000313" key="6">
    <source>
        <dbReference type="EMBL" id="RVX13212.1"/>
    </source>
</evidence>
<dbReference type="PANTHER" id="PTHR14025">
    <property type="entry name" value="FANCONI ANEMIA GROUP M FANCM FAMILY MEMBER"/>
    <property type="match status" value="1"/>
</dbReference>
<reference evidence="6 7" key="1">
    <citation type="journal article" date="2018" name="PLoS Genet.">
        <title>Population sequencing reveals clonal diversity and ancestral inbreeding in the grapevine cultivar Chardonnay.</title>
        <authorList>
            <person name="Roach M.J."/>
            <person name="Johnson D.L."/>
            <person name="Bohlmann J."/>
            <person name="van Vuuren H.J."/>
            <person name="Jones S.J."/>
            <person name="Pretorius I.S."/>
            <person name="Schmidt S.A."/>
            <person name="Borneman A.R."/>
        </authorList>
    </citation>
    <scope>NUCLEOTIDE SEQUENCE [LARGE SCALE GENOMIC DNA]</scope>
    <source>
        <strain evidence="7">cv. Chardonnay</strain>
        <tissue evidence="6">Leaf</tissue>
    </source>
</reference>
<evidence type="ECO:0000256" key="1">
    <source>
        <dbReference type="ARBA" id="ARBA00022741"/>
    </source>
</evidence>
<gene>
    <name evidence="6" type="primary">FANCM_3</name>
    <name evidence="6" type="ORF">CK203_017850</name>
</gene>
<dbReference type="InterPro" id="IPR006935">
    <property type="entry name" value="Helicase/UvrB_N"/>
</dbReference>
<protein>
    <submittedName>
        <fullName evidence="6">DEAD-box ATP-dependent RNA helicase FANCM</fullName>
    </submittedName>
</protein>
<accession>A0A438JW70</accession>
<keyword evidence="4" id="KW-0067">ATP-binding</keyword>
<evidence type="ECO:0000256" key="4">
    <source>
        <dbReference type="ARBA" id="ARBA00022840"/>
    </source>
</evidence>
<dbReference type="EMBL" id="QGNW01000025">
    <property type="protein sequence ID" value="RVX13212.1"/>
    <property type="molecule type" value="Genomic_DNA"/>
</dbReference>
<dbReference type="Proteomes" id="UP000288805">
    <property type="component" value="Unassembled WGS sequence"/>
</dbReference>
<name>A0A438JW70_VITVI</name>
<dbReference type="GO" id="GO:0005524">
    <property type="term" value="F:ATP binding"/>
    <property type="evidence" value="ECO:0007669"/>
    <property type="project" value="UniProtKB-KW"/>
</dbReference>
<evidence type="ECO:0000256" key="2">
    <source>
        <dbReference type="ARBA" id="ARBA00022801"/>
    </source>
</evidence>
<dbReference type="AlphaFoldDB" id="A0A438JW70"/>
<keyword evidence="1" id="KW-0547">Nucleotide-binding</keyword>
<evidence type="ECO:0000259" key="5">
    <source>
        <dbReference type="Pfam" id="PF04851"/>
    </source>
</evidence>
<dbReference type="Gene3D" id="3.40.50.300">
    <property type="entry name" value="P-loop containing nucleotide triphosphate hydrolases"/>
    <property type="match status" value="1"/>
</dbReference>
<dbReference type="Pfam" id="PF04851">
    <property type="entry name" value="ResIII"/>
    <property type="match status" value="1"/>
</dbReference>
<dbReference type="GO" id="GO:0016787">
    <property type="term" value="F:hydrolase activity"/>
    <property type="evidence" value="ECO:0007669"/>
    <property type="project" value="UniProtKB-KW"/>
</dbReference>
<dbReference type="GO" id="GO:0003677">
    <property type="term" value="F:DNA binding"/>
    <property type="evidence" value="ECO:0007669"/>
    <property type="project" value="InterPro"/>
</dbReference>
<evidence type="ECO:0000313" key="7">
    <source>
        <dbReference type="Proteomes" id="UP000288805"/>
    </source>
</evidence>
<dbReference type="GO" id="GO:0004386">
    <property type="term" value="F:helicase activity"/>
    <property type="evidence" value="ECO:0007669"/>
    <property type="project" value="UniProtKB-KW"/>
</dbReference>
<keyword evidence="2" id="KW-0378">Hydrolase</keyword>
<comment type="caution">
    <text evidence="6">The sequence shown here is derived from an EMBL/GenBank/DDBJ whole genome shotgun (WGS) entry which is preliminary data.</text>
</comment>
<proteinExistence type="predicted"/>
<dbReference type="SUPFAM" id="SSF52540">
    <property type="entry name" value="P-loop containing nucleoside triphosphate hydrolases"/>
    <property type="match status" value="1"/>
</dbReference>
<organism evidence="6 7">
    <name type="scientific">Vitis vinifera</name>
    <name type="common">Grape</name>
    <dbReference type="NCBI Taxonomy" id="29760"/>
    <lineage>
        <taxon>Eukaryota</taxon>
        <taxon>Viridiplantae</taxon>
        <taxon>Streptophyta</taxon>
        <taxon>Embryophyta</taxon>
        <taxon>Tracheophyta</taxon>
        <taxon>Spermatophyta</taxon>
        <taxon>Magnoliopsida</taxon>
        <taxon>eudicotyledons</taxon>
        <taxon>Gunneridae</taxon>
        <taxon>Pentapetalae</taxon>
        <taxon>rosids</taxon>
        <taxon>Vitales</taxon>
        <taxon>Vitaceae</taxon>
        <taxon>Viteae</taxon>
        <taxon>Vitis</taxon>
    </lineage>
</organism>
<feature type="domain" description="Helicase/UvrB N-terminal" evidence="5">
    <location>
        <begin position="94"/>
        <end position="143"/>
    </location>
</feature>
<evidence type="ECO:0000256" key="3">
    <source>
        <dbReference type="ARBA" id="ARBA00022806"/>
    </source>
</evidence>
<dbReference type="PANTHER" id="PTHR14025:SF20">
    <property type="entry name" value="FANCONI ANEMIA GROUP M PROTEIN"/>
    <property type="match status" value="1"/>
</dbReference>
<dbReference type="InterPro" id="IPR027417">
    <property type="entry name" value="P-loop_NTPase"/>
</dbReference>
<keyword evidence="3 6" id="KW-0347">Helicase</keyword>
<sequence>MASTTPHLITVDDDDMWLAKPRNPSISCSDNNKPRLSKQSTLDNFISPAGAVPPLENWDTLDRDKSNLVGDEGLCCIDVDAEAAKTWIYPVNVPLRKYQLSITKTALFSNTLVALPTGLGKTLIAAVVMYNYFRWFPEGNVILCTNSFVTSSKPPILSLIFILWRRTKEISNIITVFFLWSSGTLKVLGVELIW</sequence>